<keyword evidence="2 4" id="KW-0560">Oxidoreductase</keyword>
<reference evidence="7 8" key="1">
    <citation type="submission" date="2018-04" db="EMBL/GenBank/DDBJ databases">
        <title>Genomic Encyclopedia of Type Strains, Phase III (KMG-III): the genomes of soil and plant-associated and newly described type strains.</title>
        <authorList>
            <person name="Whitman W."/>
        </authorList>
    </citation>
    <scope>NUCLEOTIDE SEQUENCE [LARGE SCALE GENOMIC DNA]</scope>
    <source>
        <strain evidence="7 8">MA101b</strain>
    </source>
</reference>
<gene>
    <name evidence="7" type="ORF">C8J26_0856</name>
</gene>
<dbReference type="PANTHER" id="PTHR10996:SF178">
    <property type="entry name" value="2-HYDROXYACID DEHYDROGENASE YGL185C-RELATED"/>
    <property type="match status" value="1"/>
</dbReference>
<dbReference type="InterPro" id="IPR036291">
    <property type="entry name" value="NAD(P)-bd_dom_sf"/>
</dbReference>
<dbReference type="RefSeq" id="WP_107956806.1">
    <property type="nucleotide sequence ID" value="NZ_QAOG01000001.1"/>
</dbReference>
<dbReference type="GO" id="GO:0030267">
    <property type="term" value="F:glyoxylate reductase (NADPH) activity"/>
    <property type="evidence" value="ECO:0007669"/>
    <property type="project" value="TreeGrafter"/>
</dbReference>
<protein>
    <submittedName>
        <fullName evidence="7">Lactate dehydrogenase-like 2-hydroxyacid dehydrogenase</fullName>
    </submittedName>
</protein>
<feature type="domain" description="D-isomer specific 2-hydroxyacid dehydrogenase catalytic" evidence="5">
    <location>
        <begin position="40"/>
        <end position="300"/>
    </location>
</feature>
<dbReference type="GO" id="GO:0016618">
    <property type="term" value="F:hydroxypyruvate reductase [NAD(P)H] activity"/>
    <property type="evidence" value="ECO:0007669"/>
    <property type="project" value="TreeGrafter"/>
</dbReference>
<dbReference type="Proteomes" id="UP000244189">
    <property type="component" value="Unassembled WGS sequence"/>
</dbReference>
<dbReference type="Gene3D" id="3.40.50.720">
    <property type="entry name" value="NAD(P)-binding Rossmann-like Domain"/>
    <property type="match status" value="2"/>
</dbReference>
<dbReference type="InterPro" id="IPR050223">
    <property type="entry name" value="D-isomer_2-hydroxyacid_DH"/>
</dbReference>
<dbReference type="InterPro" id="IPR006140">
    <property type="entry name" value="D-isomer_DH_NAD-bd"/>
</dbReference>
<evidence type="ECO:0000256" key="3">
    <source>
        <dbReference type="ARBA" id="ARBA00023027"/>
    </source>
</evidence>
<sequence>MTDNRTRPDLYLLSGVSSALEAALAARFTLHRADPPVTTRAIVGGGTSVVDAPLLDRLPALEIVAIHGVGHDGIDLAATRARGVVVTTTPDVLTDDVADLAIGLMLAVQRRIVANDRAVRQGGWQVPLARRASGRRIGIYGLGQIGKAIAARARPFARELHYTARTAKTDVEGVFHADIASLAAACDVLILAAPGGAATRHIVDAAVLAALGPDSILVNIARGSLVDEPALVAALRSGAIAGAGLDVFADEPVVPDALVAMEQVVLSPHQGSGTVVARADMAALVVANLDAHFAGSPPLTPL</sequence>
<proteinExistence type="inferred from homology"/>
<dbReference type="Pfam" id="PF02826">
    <property type="entry name" value="2-Hacid_dh_C"/>
    <property type="match status" value="1"/>
</dbReference>
<feature type="domain" description="D-isomer specific 2-hydroxyacid dehydrogenase NAD-binding" evidence="6">
    <location>
        <begin position="102"/>
        <end position="271"/>
    </location>
</feature>
<dbReference type="SUPFAM" id="SSF51735">
    <property type="entry name" value="NAD(P)-binding Rossmann-fold domains"/>
    <property type="match status" value="1"/>
</dbReference>
<comment type="similarity">
    <text evidence="4">Belongs to the D-isomer specific 2-hydroxyacid dehydrogenase family.</text>
</comment>
<dbReference type="CDD" id="cd12156">
    <property type="entry name" value="HPPR"/>
    <property type="match status" value="1"/>
</dbReference>
<dbReference type="PANTHER" id="PTHR10996">
    <property type="entry name" value="2-HYDROXYACID DEHYDROGENASE-RELATED"/>
    <property type="match status" value="1"/>
</dbReference>
<name>A0A2T5GTC8_9SPHN</name>
<comment type="caution">
    <text evidence="7">The sequence shown here is derived from an EMBL/GenBank/DDBJ whole genome shotgun (WGS) entry which is preliminary data.</text>
</comment>
<accession>A0A2T5GTC8</accession>
<evidence type="ECO:0000256" key="4">
    <source>
        <dbReference type="RuleBase" id="RU003719"/>
    </source>
</evidence>
<dbReference type="GO" id="GO:0051287">
    <property type="term" value="F:NAD binding"/>
    <property type="evidence" value="ECO:0007669"/>
    <property type="project" value="InterPro"/>
</dbReference>
<evidence type="ECO:0000313" key="8">
    <source>
        <dbReference type="Proteomes" id="UP000244189"/>
    </source>
</evidence>
<evidence type="ECO:0000256" key="2">
    <source>
        <dbReference type="ARBA" id="ARBA00023002"/>
    </source>
</evidence>
<organism evidence="7 8">
    <name type="scientific">Sphingomonas aurantiaca</name>
    <dbReference type="NCBI Taxonomy" id="185949"/>
    <lineage>
        <taxon>Bacteria</taxon>
        <taxon>Pseudomonadati</taxon>
        <taxon>Pseudomonadota</taxon>
        <taxon>Alphaproteobacteria</taxon>
        <taxon>Sphingomonadales</taxon>
        <taxon>Sphingomonadaceae</taxon>
        <taxon>Sphingomonas</taxon>
    </lineage>
</organism>
<evidence type="ECO:0000313" key="7">
    <source>
        <dbReference type="EMBL" id="PTQ62575.1"/>
    </source>
</evidence>
<dbReference type="GO" id="GO:0005829">
    <property type="term" value="C:cytosol"/>
    <property type="evidence" value="ECO:0007669"/>
    <property type="project" value="TreeGrafter"/>
</dbReference>
<keyword evidence="1" id="KW-0521">NADP</keyword>
<dbReference type="FunFam" id="3.40.50.720:FF:000213">
    <property type="entry name" value="Putative 2-hydroxyacid dehydrogenase"/>
    <property type="match status" value="1"/>
</dbReference>
<evidence type="ECO:0000256" key="1">
    <source>
        <dbReference type="ARBA" id="ARBA00022857"/>
    </source>
</evidence>
<dbReference type="InterPro" id="IPR006139">
    <property type="entry name" value="D-isomer_2_OHA_DH_cat_dom"/>
</dbReference>
<dbReference type="Pfam" id="PF00389">
    <property type="entry name" value="2-Hacid_dh"/>
    <property type="match status" value="1"/>
</dbReference>
<dbReference type="SUPFAM" id="SSF52283">
    <property type="entry name" value="Formate/glycerate dehydrogenase catalytic domain-like"/>
    <property type="match status" value="1"/>
</dbReference>
<dbReference type="AlphaFoldDB" id="A0A2T5GTC8"/>
<evidence type="ECO:0000259" key="5">
    <source>
        <dbReference type="Pfam" id="PF00389"/>
    </source>
</evidence>
<keyword evidence="3" id="KW-0520">NAD</keyword>
<evidence type="ECO:0000259" key="6">
    <source>
        <dbReference type="Pfam" id="PF02826"/>
    </source>
</evidence>
<dbReference type="EMBL" id="QAOG01000001">
    <property type="protein sequence ID" value="PTQ62575.1"/>
    <property type="molecule type" value="Genomic_DNA"/>
</dbReference>
<keyword evidence="8" id="KW-1185">Reference proteome</keyword>